<feature type="domain" description="STAS" evidence="1">
    <location>
        <begin position="12"/>
        <end position="92"/>
    </location>
</feature>
<dbReference type="Pfam" id="PF13466">
    <property type="entry name" value="STAS_2"/>
    <property type="match status" value="1"/>
</dbReference>
<dbReference type="EMBL" id="WKEW01000031">
    <property type="protein sequence ID" value="MCF5057668.1"/>
    <property type="molecule type" value="Genomic_DNA"/>
</dbReference>
<dbReference type="InterPro" id="IPR002645">
    <property type="entry name" value="STAS_dom"/>
</dbReference>
<dbReference type="Gene3D" id="3.30.750.24">
    <property type="entry name" value="STAS domain"/>
    <property type="match status" value="1"/>
</dbReference>
<proteinExistence type="predicted"/>
<dbReference type="InterPro" id="IPR036513">
    <property type="entry name" value="STAS_dom_sf"/>
</dbReference>
<dbReference type="PROSITE" id="PS50801">
    <property type="entry name" value="STAS"/>
    <property type="match status" value="1"/>
</dbReference>
<evidence type="ECO:0000313" key="2">
    <source>
        <dbReference type="EMBL" id="MCF5057668.1"/>
    </source>
</evidence>
<dbReference type="RefSeq" id="WP_130202163.1">
    <property type="nucleotide sequence ID" value="NZ_WKEB01000052.1"/>
</dbReference>
<accession>A0AAW5A278</accession>
<dbReference type="InterPro" id="IPR058548">
    <property type="entry name" value="MlaB-like_STAS"/>
</dbReference>
<dbReference type="PANTHER" id="PTHR35849">
    <property type="entry name" value="BLR2341 PROTEIN"/>
    <property type="match status" value="1"/>
</dbReference>
<dbReference type="PANTHER" id="PTHR35849:SF2">
    <property type="entry name" value="BLR2341 PROTEIN"/>
    <property type="match status" value="1"/>
</dbReference>
<comment type="caution">
    <text evidence="2">The sequence shown here is derived from an EMBL/GenBank/DDBJ whole genome shotgun (WGS) entry which is preliminary data.</text>
</comment>
<dbReference type="InterPro" id="IPR052746">
    <property type="entry name" value="MlaB_ABC_Transporter"/>
</dbReference>
<name>A0AAW5A278_9PSED</name>
<organism evidence="2 3">
    <name type="scientific">Pseudomonas proteolytica</name>
    <dbReference type="NCBI Taxonomy" id="219574"/>
    <lineage>
        <taxon>Bacteria</taxon>
        <taxon>Pseudomonadati</taxon>
        <taxon>Pseudomonadota</taxon>
        <taxon>Gammaproteobacteria</taxon>
        <taxon>Pseudomonadales</taxon>
        <taxon>Pseudomonadaceae</taxon>
        <taxon>Pseudomonas</taxon>
    </lineage>
</organism>
<keyword evidence="3" id="KW-1185">Reference proteome</keyword>
<evidence type="ECO:0000313" key="3">
    <source>
        <dbReference type="Proteomes" id="UP000814172"/>
    </source>
</evidence>
<protein>
    <submittedName>
        <fullName evidence="2">STAS domain-containing protein</fullName>
    </submittedName>
</protein>
<gene>
    <name evidence="2" type="ORF">GIW75_11960</name>
</gene>
<dbReference type="Proteomes" id="UP000814172">
    <property type="component" value="Unassembled WGS sequence"/>
</dbReference>
<evidence type="ECO:0000259" key="1">
    <source>
        <dbReference type="PROSITE" id="PS50801"/>
    </source>
</evidence>
<dbReference type="AlphaFoldDB" id="A0AAW5A278"/>
<reference evidence="2 3" key="1">
    <citation type="submission" date="2019-11" db="EMBL/GenBank/DDBJ databases">
        <title>Epiphytic Pseudomonas syringae from cherry orchards.</title>
        <authorList>
            <person name="Hulin M.T."/>
        </authorList>
    </citation>
    <scope>NUCLEOTIDE SEQUENCE [LARGE SCALE GENOMIC DNA]</scope>
    <source>
        <strain evidence="2 3">PA-6-9F</strain>
    </source>
</reference>
<sequence>MSNLPDAPISPLILGGAFTIERAVALQQLLLQQLQQIGLQEVCLSGISEIDCAGLQLLLALKHSNPHLRLSAPSPAVEQLLTRLQLTALLSD</sequence>
<dbReference type="SUPFAM" id="SSF52091">
    <property type="entry name" value="SpoIIaa-like"/>
    <property type="match status" value="1"/>
</dbReference>